<evidence type="ECO:0000256" key="4">
    <source>
        <dbReference type="ARBA" id="ARBA00011738"/>
    </source>
</evidence>
<protein>
    <recommendedName>
        <fullName evidence="10">Thiamine pyrimidine synthase</fullName>
    </recommendedName>
</protein>
<evidence type="ECO:0000256" key="8">
    <source>
        <dbReference type="ARBA" id="ARBA00022977"/>
    </source>
</evidence>
<evidence type="ECO:0000256" key="7">
    <source>
        <dbReference type="ARBA" id="ARBA00022898"/>
    </source>
</evidence>
<feature type="domain" description="SsuA/THI5-like" evidence="12">
    <location>
        <begin position="80"/>
        <end position="269"/>
    </location>
</feature>
<evidence type="ECO:0000313" key="13">
    <source>
        <dbReference type="EMBL" id="MFC6334381.1"/>
    </source>
</evidence>
<organism evidence="13 14">
    <name type="scientific">Paenibacillus septentrionalis</name>
    <dbReference type="NCBI Taxonomy" id="429342"/>
    <lineage>
        <taxon>Bacteria</taxon>
        <taxon>Bacillati</taxon>
        <taxon>Bacillota</taxon>
        <taxon>Bacilli</taxon>
        <taxon>Bacillales</taxon>
        <taxon>Paenibacillaceae</taxon>
        <taxon>Paenibacillus</taxon>
    </lineage>
</organism>
<dbReference type="Pfam" id="PF09084">
    <property type="entry name" value="NMT1"/>
    <property type="match status" value="1"/>
</dbReference>
<evidence type="ECO:0000256" key="6">
    <source>
        <dbReference type="ARBA" id="ARBA00022723"/>
    </source>
</evidence>
<keyword evidence="6" id="KW-0479">Metal-binding</keyword>
<dbReference type="InterPro" id="IPR027939">
    <property type="entry name" value="NMT1/THI5"/>
</dbReference>
<proteinExistence type="inferred from homology"/>
<dbReference type="PROSITE" id="PS51257">
    <property type="entry name" value="PROKAR_LIPOPROTEIN"/>
    <property type="match status" value="1"/>
</dbReference>
<keyword evidence="14" id="KW-1185">Reference proteome</keyword>
<dbReference type="EMBL" id="JBHSTE010000006">
    <property type="protein sequence ID" value="MFC6334381.1"/>
    <property type="molecule type" value="Genomic_DNA"/>
</dbReference>
<evidence type="ECO:0000256" key="11">
    <source>
        <dbReference type="ARBA" id="ARBA00048179"/>
    </source>
</evidence>
<evidence type="ECO:0000256" key="10">
    <source>
        <dbReference type="ARBA" id="ARBA00033171"/>
    </source>
</evidence>
<evidence type="ECO:0000256" key="2">
    <source>
        <dbReference type="ARBA" id="ARBA00004948"/>
    </source>
</evidence>
<evidence type="ECO:0000313" key="14">
    <source>
        <dbReference type="Proteomes" id="UP001596233"/>
    </source>
</evidence>
<sequence length="346" mass="37518">MKNSNQFVLGLLLSAVLIGLLTGCSSSSKSATAKAGGSSSEDKVLQYQSSPGSVSFPELAADLGYLGDLTLEKVSNSVGGPESIQLTATGDIDFGSAFNGATVKAISKNVKIKAVVGSYGSDDNTYIGAYVLEDSPIKEPKDFIGKKVGMNILGAHAEFLVKDYLRQEGLTEKEISEVILVTIPPANAEQTLRNKQLDVIIFSGIARDFALQRGGLVELFKDTDVFGGNFTAGDYFFTEKYISENPTTVKTFTEGVAKAIEWAKETPREEVIARFEKIVSAREGNEPTENLQYWKSTGIATTGGVIEEKNFSIWIEWLEKNGELEPGKIKAEDLYTNEFNPYAQAQ</sequence>
<dbReference type="RefSeq" id="WP_379236855.1">
    <property type="nucleotide sequence ID" value="NZ_JBHSTE010000006.1"/>
</dbReference>
<name>A0ABW1V960_9BACL</name>
<dbReference type="InterPro" id="IPR015168">
    <property type="entry name" value="SsuA/THI5"/>
</dbReference>
<comment type="similarity">
    <text evidence="3">Belongs to the NMT1/THI5 family.</text>
</comment>
<dbReference type="Gene3D" id="3.40.190.10">
    <property type="entry name" value="Periplasmic binding protein-like II"/>
    <property type="match status" value="2"/>
</dbReference>
<comment type="catalytic activity">
    <reaction evidence="11">
        <text>N(6)-(pyridoxal phosphate)-L-lysyl-[4-amino-5-hydroxymethyl-2-methylpyrimidine phosphate synthase] + L-histidyl-[4-amino-5-hydroxymethyl-2-methylpyrimidine phosphate synthase] + 2 Fe(3+) + 4 H2O = L-lysyl-[4-amino-5-hydroxymethyl-2-methylpyrimidine phosphate synthase] + (2S)-2-amino-5-hydroxy-4-oxopentanoyl-[4-amino-5-hydroxymethyl-2-methylpyrimidine phosphate synthase] + 4-amino-2-methyl-5-(phosphooxymethyl)pyrimidine + 3-oxopropanoate + 2 Fe(2+) + 2 H(+)</text>
        <dbReference type="Rhea" id="RHEA:65756"/>
        <dbReference type="Rhea" id="RHEA-COMP:16892"/>
        <dbReference type="Rhea" id="RHEA-COMP:16893"/>
        <dbReference type="Rhea" id="RHEA-COMP:16894"/>
        <dbReference type="Rhea" id="RHEA-COMP:16895"/>
        <dbReference type="ChEBI" id="CHEBI:15377"/>
        <dbReference type="ChEBI" id="CHEBI:15378"/>
        <dbReference type="ChEBI" id="CHEBI:29033"/>
        <dbReference type="ChEBI" id="CHEBI:29034"/>
        <dbReference type="ChEBI" id="CHEBI:29969"/>
        <dbReference type="ChEBI" id="CHEBI:29979"/>
        <dbReference type="ChEBI" id="CHEBI:33190"/>
        <dbReference type="ChEBI" id="CHEBI:58354"/>
        <dbReference type="ChEBI" id="CHEBI:143915"/>
        <dbReference type="ChEBI" id="CHEBI:157692"/>
    </reaction>
    <physiologicalReaction direction="left-to-right" evidence="11">
        <dbReference type="Rhea" id="RHEA:65757"/>
    </physiologicalReaction>
</comment>
<dbReference type="PANTHER" id="PTHR31528:SF1">
    <property type="entry name" value="4-AMINO-5-HYDROXYMETHYL-2-METHYLPYRIMIDINE PHOSPHATE SYNTHASE THI11-RELATED"/>
    <property type="match status" value="1"/>
</dbReference>
<keyword evidence="7" id="KW-0663">Pyridoxal phosphate</keyword>
<comment type="subunit">
    <text evidence="4">Homodimer.</text>
</comment>
<comment type="function">
    <text evidence="1">Responsible for the formation of the pyrimidine heterocycle in the thiamine biosynthesis pathway. Catalyzes the formation of hydroxymethylpyrimidine phosphate (HMP-P) from histidine and pyridoxal phosphate (PLP). The protein uses PLP and the active site histidine to form HMP-P, generating an inactive enzyme. The enzyme can only undergo a single turnover, which suggests it is a suicide enzyme.</text>
</comment>
<dbReference type="SUPFAM" id="SSF53850">
    <property type="entry name" value="Periplasmic binding protein-like II"/>
    <property type="match status" value="1"/>
</dbReference>
<comment type="caution">
    <text evidence="13">The sequence shown here is derived from an EMBL/GenBank/DDBJ whole genome shotgun (WGS) entry which is preliminary data.</text>
</comment>
<gene>
    <name evidence="13" type="ORF">ACFP56_17270</name>
</gene>
<keyword evidence="9" id="KW-0408">Iron</keyword>
<evidence type="ECO:0000256" key="1">
    <source>
        <dbReference type="ARBA" id="ARBA00003469"/>
    </source>
</evidence>
<reference evidence="14" key="1">
    <citation type="journal article" date="2019" name="Int. J. Syst. Evol. Microbiol.">
        <title>The Global Catalogue of Microorganisms (GCM) 10K type strain sequencing project: providing services to taxonomists for standard genome sequencing and annotation.</title>
        <authorList>
            <consortium name="The Broad Institute Genomics Platform"/>
            <consortium name="The Broad Institute Genome Sequencing Center for Infectious Disease"/>
            <person name="Wu L."/>
            <person name="Ma J."/>
        </authorList>
    </citation>
    <scope>NUCLEOTIDE SEQUENCE [LARGE SCALE GENOMIC DNA]</scope>
    <source>
        <strain evidence="14">PCU 280</strain>
    </source>
</reference>
<dbReference type="PANTHER" id="PTHR31528">
    <property type="entry name" value="4-AMINO-5-HYDROXYMETHYL-2-METHYLPYRIMIDINE PHOSPHATE SYNTHASE THI11-RELATED"/>
    <property type="match status" value="1"/>
</dbReference>
<accession>A0ABW1V960</accession>
<evidence type="ECO:0000259" key="12">
    <source>
        <dbReference type="Pfam" id="PF09084"/>
    </source>
</evidence>
<keyword evidence="8" id="KW-0784">Thiamine biosynthesis</keyword>
<keyword evidence="5" id="KW-0808">Transferase</keyword>
<dbReference type="Proteomes" id="UP001596233">
    <property type="component" value="Unassembled WGS sequence"/>
</dbReference>
<evidence type="ECO:0000256" key="5">
    <source>
        <dbReference type="ARBA" id="ARBA00022679"/>
    </source>
</evidence>
<evidence type="ECO:0000256" key="3">
    <source>
        <dbReference type="ARBA" id="ARBA00009406"/>
    </source>
</evidence>
<comment type="pathway">
    <text evidence="2">Cofactor biosynthesis; thiamine diphosphate biosynthesis.</text>
</comment>
<evidence type="ECO:0000256" key="9">
    <source>
        <dbReference type="ARBA" id="ARBA00023004"/>
    </source>
</evidence>